<feature type="compositionally biased region" description="Basic and acidic residues" evidence="1">
    <location>
        <begin position="1"/>
        <end position="11"/>
    </location>
</feature>
<evidence type="ECO:0000313" key="3">
    <source>
        <dbReference type="Proteomes" id="UP000215335"/>
    </source>
</evidence>
<reference evidence="2 3" key="1">
    <citation type="journal article" date="2017" name="Curr. Biol.">
        <title>The Evolution of Venom by Co-option of Single-Copy Genes.</title>
        <authorList>
            <person name="Martinson E.O."/>
            <person name="Mrinalini"/>
            <person name="Kelkar Y.D."/>
            <person name="Chang C.H."/>
            <person name="Werren J.H."/>
        </authorList>
    </citation>
    <scope>NUCLEOTIDE SEQUENCE [LARGE SCALE GENOMIC DNA]</scope>
    <source>
        <strain evidence="2 3">Alberta</strain>
        <tissue evidence="2">Whole body</tissue>
    </source>
</reference>
<dbReference type="EMBL" id="NNAY01001743">
    <property type="protein sequence ID" value="OXU23053.1"/>
    <property type="molecule type" value="Genomic_DNA"/>
</dbReference>
<sequence>MEHFNRIKNQEGRPNQKGLKSRNLEQLIKEAAKNNLDLVAIQESQLPDRGVLTSGEWYRYVFINVHCPTEDKEEEAKDLCYVTLEQVIDQFESYDTRIVLGDFNAKIGREEMFRPTIGKESLHNASNDNGIRVINFATAKDLIIKTIRHTNVLNVRAYRGAYSDSDHFLVVAKLRARLVANQNSKRTSKVESFDIEKLRRHNRANQVPDRN</sequence>
<dbReference type="OrthoDB" id="7536850at2759"/>
<name>A0A232EXH9_9HYME</name>
<dbReference type="Proteomes" id="UP000215335">
    <property type="component" value="Unassembled WGS sequence"/>
</dbReference>
<organism evidence="2 3">
    <name type="scientific">Trichomalopsis sarcophagae</name>
    <dbReference type="NCBI Taxonomy" id="543379"/>
    <lineage>
        <taxon>Eukaryota</taxon>
        <taxon>Metazoa</taxon>
        <taxon>Ecdysozoa</taxon>
        <taxon>Arthropoda</taxon>
        <taxon>Hexapoda</taxon>
        <taxon>Insecta</taxon>
        <taxon>Pterygota</taxon>
        <taxon>Neoptera</taxon>
        <taxon>Endopterygota</taxon>
        <taxon>Hymenoptera</taxon>
        <taxon>Apocrita</taxon>
        <taxon>Proctotrupomorpha</taxon>
        <taxon>Chalcidoidea</taxon>
        <taxon>Pteromalidae</taxon>
        <taxon>Pteromalinae</taxon>
        <taxon>Trichomalopsis</taxon>
    </lineage>
</organism>
<dbReference type="Gene3D" id="3.60.10.10">
    <property type="entry name" value="Endonuclease/exonuclease/phosphatase"/>
    <property type="match status" value="1"/>
</dbReference>
<comment type="caution">
    <text evidence="2">The sequence shown here is derived from an EMBL/GenBank/DDBJ whole genome shotgun (WGS) entry which is preliminary data.</text>
</comment>
<evidence type="ECO:0008006" key="4">
    <source>
        <dbReference type="Google" id="ProtNLM"/>
    </source>
</evidence>
<protein>
    <recommendedName>
        <fullName evidence="4">Endonuclease/exonuclease/phosphatase domain-containing protein</fullName>
    </recommendedName>
</protein>
<dbReference type="STRING" id="543379.A0A232EXH9"/>
<evidence type="ECO:0000256" key="1">
    <source>
        <dbReference type="SAM" id="MobiDB-lite"/>
    </source>
</evidence>
<evidence type="ECO:0000313" key="2">
    <source>
        <dbReference type="EMBL" id="OXU23053.1"/>
    </source>
</evidence>
<accession>A0A232EXH9</accession>
<gene>
    <name evidence="2" type="ORF">TSAR_001437</name>
</gene>
<dbReference type="InterPro" id="IPR036691">
    <property type="entry name" value="Endo/exonu/phosph_ase_sf"/>
</dbReference>
<dbReference type="SUPFAM" id="SSF56219">
    <property type="entry name" value="DNase I-like"/>
    <property type="match status" value="1"/>
</dbReference>
<keyword evidence="3" id="KW-1185">Reference proteome</keyword>
<feature type="region of interest" description="Disordered" evidence="1">
    <location>
        <begin position="1"/>
        <end position="20"/>
    </location>
</feature>
<proteinExistence type="predicted"/>
<dbReference type="AlphaFoldDB" id="A0A232EXH9"/>